<dbReference type="Gene3D" id="3.10.129.110">
    <property type="entry name" value="Polyketide synthase dehydratase"/>
    <property type="match status" value="1"/>
</dbReference>
<dbReference type="PANTHER" id="PTHR43775:SF37">
    <property type="entry name" value="SI:DKEY-61P9.11"/>
    <property type="match status" value="1"/>
</dbReference>
<evidence type="ECO:0000259" key="8">
    <source>
        <dbReference type="PROSITE" id="PS52019"/>
    </source>
</evidence>
<dbReference type="InterPro" id="IPR042104">
    <property type="entry name" value="PKS_dehydratase_sf"/>
</dbReference>
<dbReference type="InterPro" id="IPR014043">
    <property type="entry name" value="Acyl_transferase_dom"/>
</dbReference>
<feature type="domain" description="Carrier" evidence="6">
    <location>
        <begin position="1708"/>
        <end position="1785"/>
    </location>
</feature>
<evidence type="ECO:0000256" key="1">
    <source>
        <dbReference type="ARBA" id="ARBA00022450"/>
    </source>
</evidence>
<dbReference type="SUPFAM" id="SSF52151">
    <property type="entry name" value="FabD/lysophospholipase-like"/>
    <property type="match status" value="1"/>
</dbReference>
<dbReference type="SUPFAM" id="SSF53901">
    <property type="entry name" value="Thiolase-like"/>
    <property type="match status" value="1"/>
</dbReference>
<evidence type="ECO:0000259" key="7">
    <source>
        <dbReference type="PROSITE" id="PS52004"/>
    </source>
</evidence>
<dbReference type="SMART" id="SM00825">
    <property type="entry name" value="PKS_KS"/>
    <property type="match status" value="1"/>
</dbReference>
<dbReference type="Pfam" id="PF16197">
    <property type="entry name" value="KAsynt_C_assoc"/>
    <property type="match status" value="1"/>
</dbReference>
<dbReference type="CDD" id="cd08955">
    <property type="entry name" value="KR_2_FAS_SDR_x"/>
    <property type="match status" value="1"/>
</dbReference>
<feature type="domain" description="Ketosynthase family 3 (KS3)" evidence="7">
    <location>
        <begin position="107"/>
        <end position="535"/>
    </location>
</feature>
<dbReference type="Gene3D" id="3.30.70.250">
    <property type="entry name" value="Malonyl-CoA ACP transacylase, ACP-binding"/>
    <property type="match status" value="1"/>
</dbReference>
<evidence type="ECO:0000259" key="6">
    <source>
        <dbReference type="PROSITE" id="PS50075"/>
    </source>
</evidence>
<evidence type="ECO:0000256" key="3">
    <source>
        <dbReference type="ARBA" id="ARBA00022679"/>
    </source>
</evidence>
<dbReference type="PROSITE" id="PS50075">
    <property type="entry name" value="CARRIER"/>
    <property type="match status" value="3"/>
</dbReference>
<dbReference type="PANTHER" id="PTHR43775">
    <property type="entry name" value="FATTY ACID SYNTHASE"/>
    <property type="match status" value="1"/>
</dbReference>
<dbReference type="InterPro" id="IPR036736">
    <property type="entry name" value="ACP-like_sf"/>
</dbReference>
<dbReference type="GO" id="GO:0006633">
    <property type="term" value="P:fatty acid biosynthetic process"/>
    <property type="evidence" value="ECO:0007669"/>
    <property type="project" value="TreeGrafter"/>
</dbReference>
<dbReference type="Gene3D" id="3.40.50.720">
    <property type="entry name" value="NAD(P)-binding Rossmann-like Domain"/>
    <property type="match status" value="1"/>
</dbReference>
<dbReference type="InterPro" id="IPR014030">
    <property type="entry name" value="Ketoacyl_synth_N"/>
</dbReference>
<keyword evidence="10" id="KW-1185">Reference proteome</keyword>
<dbReference type="InterPro" id="IPR050091">
    <property type="entry name" value="PKS_NRPS_Biosynth_Enz"/>
</dbReference>
<dbReference type="SMART" id="SM00827">
    <property type="entry name" value="PKS_AT"/>
    <property type="match status" value="1"/>
</dbReference>
<dbReference type="InterPro" id="IPR020841">
    <property type="entry name" value="PKS_Beta-ketoAc_synthase_dom"/>
</dbReference>
<dbReference type="Gene3D" id="3.10.129.10">
    <property type="entry name" value="Hotdog Thioesterase"/>
    <property type="match status" value="1"/>
</dbReference>
<feature type="domain" description="Carrier" evidence="6">
    <location>
        <begin position="1809"/>
        <end position="1885"/>
    </location>
</feature>
<feature type="region of interest" description="C-terminal hotdog fold" evidence="4">
    <location>
        <begin position="1145"/>
        <end position="1305"/>
    </location>
</feature>
<dbReference type="FunFam" id="3.40.47.10:FF:000019">
    <property type="entry name" value="Polyketide synthase type I"/>
    <property type="match status" value="1"/>
</dbReference>
<dbReference type="Pfam" id="PF00975">
    <property type="entry name" value="Thioesterase"/>
    <property type="match status" value="1"/>
</dbReference>
<protein>
    <submittedName>
        <fullName evidence="9">SDR family NAD(P)-dependent oxidoreductase</fullName>
    </submittedName>
</protein>
<dbReference type="Proteomes" id="UP000468735">
    <property type="component" value="Unassembled WGS sequence"/>
</dbReference>
<dbReference type="InterPro" id="IPR049551">
    <property type="entry name" value="PKS_DH_C"/>
</dbReference>
<dbReference type="SMART" id="SM00826">
    <property type="entry name" value="PKS_DH"/>
    <property type="match status" value="1"/>
</dbReference>
<gene>
    <name evidence="9" type="ORF">F8566_08540</name>
</gene>
<dbReference type="Pfam" id="PF02801">
    <property type="entry name" value="Ketoacyl-synt_C"/>
    <property type="match status" value="1"/>
</dbReference>
<dbReference type="InterPro" id="IPR032821">
    <property type="entry name" value="PKS_assoc"/>
</dbReference>
<evidence type="ECO:0000256" key="2">
    <source>
        <dbReference type="ARBA" id="ARBA00022553"/>
    </source>
</evidence>
<dbReference type="InterPro" id="IPR016035">
    <property type="entry name" value="Acyl_Trfase/lysoPLipase"/>
</dbReference>
<keyword evidence="2" id="KW-0597">Phosphoprotein</keyword>
<dbReference type="EMBL" id="WBMT01000003">
    <property type="protein sequence ID" value="KAB2350986.1"/>
    <property type="molecule type" value="Genomic_DNA"/>
</dbReference>
<dbReference type="InterPro" id="IPR013968">
    <property type="entry name" value="PKS_KR"/>
</dbReference>
<keyword evidence="3" id="KW-0808">Transferase</keyword>
<dbReference type="InterPro" id="IPR020806">
    <property type="entry name" value="PKS_PP-bd"/>
</dbReference>
<dbReference type="InterPro" id="IPR001031">
    <property type="entry name" value="Thioesterase"/>
</dbReference>
<dbReference type="Gene3D" id="1.10.1200.10">
    <property type="entry name" value="ACP-like"/>
    <property type="match status" value="3"/>
</dbReference>
<dbReference type="RefSeq" id="WP_151559384.1">
    <property type="nucleotide sequence ID" value="NZ_WBMT01000003.1"/>
</dbReference>
<dbReference type="CDD" id="cd00833">
    <property type="entry name" value="PKS"/>
    <property type="match status" value="1"/>
</dbReference>
<dbReference type="Gene3D" id="3.40.366.10">
    <property type="entry name" value="Malonyl-Coenzyme A Acyl Carrier Protein, domain 2"/>
    <property type="match status" value="1"/>
</dbReference>
<comment type="caution">
    <text evidence="4">Lacks conserved residue(s) required for the propagation of feature annotation.</text>
</comment>
<dbReference type="InterPro" id="IPR001227">
    <property type="entry name" value="Ac_transferase_dom_sf"/>
</dbReference>
<organism evidence="9 10">
    <name type="scientific">Actinomadura rudentiformis</name>
    <dbReference type="NCBI Taxonomy" id="359158"/>
    <lineage>
        <taxon>Bacteria</taxon>
        <taxon>Bacillati</taxon>
        <taxon>Actinomycetota</taxon>
        <taxon>Actinomycetes</taxon>
        <taxon>Streptosporangiales</taxon>
        <taxon>Thermomonosporaceae</taxon>
        <taxon>Actinomadura</taxon>
    </lineage>
</organism>
<dbReference type="SUPFAM" id="SSF51735">
    <property type="entry name" value="NAD(P)-binding Rossmann-fold domains"/>
    <property type="match status" value="2"/>
</dbReference>
<dbReference type="InterPro" id="IPR014031">
    <property type="entry name" value="Ketoacyl_synth_C"/>
</dbReference>
<dbReference type="InterPro" id="IPR049552">
    <property type="entry name" value="PKS_DH_N"/>
</dbReference>
<evidence type="ECO:0000256" key="4">
    <source>
        <dbReference type="PROSITE-ProRule" id="PRU01363"/>
    </source>
</evidence>
<dbReference type="SMART" id="SM00823">
    <property type="entry name" value="PKS_PP"/>
    <property type="match status" value="2"/>
</dbReference>
<feature type="region of interest" description="Disordered" evidence="5">
    <location>
        <begin position="2153"/>
        <end position="2235"/>
    </location>
</feature>
<dbReference type="PROSITE" id="PS52004">
    <property type="entry name" value="KS3_2"/>
    <property type="match status" value="1"/>
</dbReference>
<dbReference type="SUPFAM" id="SSF53474">
    <property type="entry name" value="alpha/beta-Hydrolases"/>
    <property type="match status" value="1"/>
</dbReference>
<dbReference type="SMART" id="SM00822">
    <property type="entry name" value="PKS_KR"/>
    <property type="match status" value="1"/>
</dbReference>
<dbReference type="GO" id="GO:0031177">
    <property type="term" value="F:phosphopantetheine binding"/>
    <property type="evidence" value="ECO:0007669"/>
    <property type="project" value="InterPro"/>
</dbReference>
<dbReference type="GO" id="GO:0004312">
    <property type="term" value="F:fatty acid synthase activity"/>
    <property type="evidence" value="ECO:0007669"/>
    <property type="project" value="TreeGrafter"/>
</dbReference>
<dbReference type="InterPro" id="IPR016036">
    <property type="entry name" value="Malonyl_transacylase_ACP-bd"/>
</dbReference>
<dbReference type="Pfam" id="PF21089">
    <property type="entry name" value="PKS_DH_N"/>
    <property type="match status" value="1"/>
</dbReference>
<feature type="domain" description="PKS/mFAS DH" evidence="8">
    <location>
        <begin position="1008"/>
        <end position="1305"/>
    </location>
</feature>
<dbReference type="InterPro" id="IPR029058">
    <property type="entry name" value="AB_hydrolase_fold"/>
</dbReference>
<dbReference type="PROSITE" id="PS52019">
    <property type="entry name" value="PKS_MFAS_DH"/>
    <property type="match status" value="1"/>
</dbReference>
<reference evidence="9 10" key="1">
    <citation type="submission" date="2019-09" db="EMBL/GenBank/DDBJ databases">
        <title>Actinomadura physcomitrii sp. nov., a novel actinomycete isolated from moss [Physcomitrium sphaericum (Ludw) Fuernr].</title>
        <authorList>
            <person name="Zhuang X."/>
            <person name="Liu C."/>
        </authorList>
    </citation>
    <scope>NUCLEOTIDE SEQUENCE [LARGE SCALE GENOMIC DNA]</scope>
    <source>
        <strain evidence="9 10">HMC1</strain>
    </source>
</reference>
<dbReference type="InterPro" id="IPR016039">
    <property type="entry name" value="Thiolase-like"/>
</dbReference>
<evidence type="ECO:0000256" key="5">
    <source>
        <dbReference type="SAM" id="MobiDB-lite"/>
    </source>
</evidence>
<dbReference type="OrthoDB" id="4537517at2"/>
<dbReference type="InterPro" id="IPR020807">
    <property type="entry name" value="PKS_DH"/>
</dbReference>
<sequence length="2235" mass="236046">MQTTDRSGAAQDETRISEDSIRRYLIDQIARRSRIPADEVDPDRPLEEFGLASRDAVAIAGELEQILGRALPATLVWEHPTINRLSVALGGDDQPVTVAAAPVRRDDEPIAVIGIGCRFPGGERDLKGPGDYWRFLTGRGDSIRTVPEGRWDAFDDGSPEVGDLLDKTTRLGGFLDDIAGFDAQFFGITPREAAVMDPQQRLVLEVAWEAFEHAGIGPAALRGSRTGVFVGVSAPEYAAFTASDLASLEPFTATGAALSIIANRLSYLLDLRGPSMIVDTACSSSLVSTHLAVQALRNGEADVALAGGVNILLSPTVTMTFDLAGGTAPDGHCKAFDASADGMVRAEGCGAVVLKRLSDAVRDGDRVLAVVRGSGVNSDGRSNGLVAPNSDAQRALLRDVYAAAGIDTRDVDYIEAHGTGTFLGDPIEAKAVGEVLGVGRDADAPLLLGSVKSNLGHMESAAGIAGLIKTVLALHHGTIPASNHYKEPNPHIPFDELRLAVVAEETQWPERGRPPRAGVSGFGFGGTNAHVILEAAPFPAAPAREPRSGSLHTFTLSDTADDRIRDHAAVLAGWLEANDDVALADVAQTLYRRNGRGRARAAVSARDRDGLLAGLTALAEGRPHPGVVSGTALGMPGRPVWIFSGYGAQRAGMAQRLLEEEPAFAEAIDDLDTLFAEEGGPELWTLLESGDKPADVAVTMPVLFAIQIGLARMWTAYGVTPGAVIGHSMGEIAAAVVAGAITLEGAVKVICRRSRLLTRIVGGGAMAVLGASAEEVARLGHDLPEVYAAVHSSPRQTVVTGDAGQIATIVERAEAEGRLARMVQAEGAGHSPQVDPLLDDLRELLTDVGTERGLPFAEGIRLYTTALDDPRTFINAETDTEGARLDAGYWARNLRNPVRLTDAVAAASEDGFRTFIELNAHPILAHAVGETLDGTGALVTHTLKRAPKGQEPDDVLTFHSQLALLAAHGLPVGAPAGGSVIDVPSSPWRHERHWFDTSTRRTGGRDEHPLLGAHVELPGEDRHAWRADVGTAAQPWLAGTRTHGLATLPVAAFAEMALAAGAQALGTDSVRVNSLWIERPLALAQQTTVTTTFTEAEQRVEIHALTPAGTWVRLASADVGDDHLGPAVPLTGAATEVAAAEHGSRHYRVHPEVLDRALSVLYAEAGDGVWLAETVGSLRVYGPTHRGGHVRAEIVRDEEETVGALQLVGPDGEVLADVTGVVLRRVERPDLPVPLADKLVELVWDETGVPEPTCDEGNWLLLAEADDALAAAVAADLEARGHRVARRVLATDPVAEEAEEPPAGVVMIPSADLVDEELVLAVTDVANALPDGTRLWIATRNALPVREGEAGEPAQGFIRAIVRVLGFERTVLRTTLVDVDRPSDLVGELLADDTAREVAYRGGVRYVARLDQATLTTDTDTDTGTGTGRKARRIVRRGGAYIVTGGYGGIGLVTARLLAERGAGRIVLSGRSGPDADAEKVIAKLRECGVDVGVVLGDIAAPGIAERLIQVAQEGGKKLHGIVHGAGAIDDRLIVDLGREDLHRVWTAKVEGARLLSRATWDLDELDWFVTHSSAAALLGSPGQAAYAAANAAIDALVAYRRAHGRPGTTINWGTWSQVGGAADLKVTVIEPITPDEGAEALEALLAGGRAATGVLRFDPAAAVGLFPEIKNMPYFAALTAAAADGDGTADAGDWPGIDAVKELEPAAARERIAAQVRWRIATVLGFDAERLDPSIPLTDLGLDSLVAVRIKSGVEHDLGLTVPAAVLLKGASVNVFEEWAAEELGLAGAPAPSAGASAVSNAEAGYVMARDAAERLAVRIIEDVLGLDRVSVTADFFADLSGTERQADEVVAQVAAEFGGEVTRGELFATPTAEHIAEYLRAADEEAARQTVRPLKTAGTRRPIFIAHPAGGTTACYRQLIDLLGPDQPVYGLERFDDAPPVEERAARYVEHLLEAQPEGAFRLGGWSFGGVLAYETARQLTAAGREVEFVALFDAGLPLPVDDESDTLARRFAAFTDYINETYDLKVDLTYEELSGLAEEAQFALVMERAAALADLIPPAALHHQLTSHQDTRSLEAYEPQPYDGRVILYYAPEETPWAVRDARYVLDGMNGFGELCGALEKVTIPGAHHLNLLDPPGVEALAAHLEEQLAANEDRPADARNGTNDSRSGTKELLNGTTNPRNEAVNAPNGVNGARPELNGVNGVRDARASQDVPEAGGAYEAGLSVSDIPAP</sequence>
<dbReference type="InterPro" id="IPR049900">
    <property type="entry name" value="PKS_mFAS_DH"/>
</dbReference>
<name>A0A6H9YSI2_9ACTN</name>
<dbReference type="Pfam" id="PF00109">
    <property type="entry name" value="ketoacyl-synt"/>
    <property type="match status" value="1"/>
</dbReference>
<dbReference type="Gene3D" id="3.40.50.1820">
    <property type="entry name" value="alpha/beta hydrolase"/>
    <property type="match status" value="1"/>
</dbReference>
<dbReference type="SUPFAM" id="SSF55048">
    <property type="entry name" value="Probable ACP-binding domain of malonyl-CoA ACP transacylase"/>
    <property type="match status" value="1"/>
</dbReference>
<dbReference type="Pfam" id="PF08659">
    <property type="entry name" value="KR"/>
    <property type="match status" value="1"/>
</dbReference>
<accession>A0A6H9YSI2</accession>
<evidence type="ECO:0000313" key="9">
    <source>
        <dbReference type="EMBL" id="KAB2350986.1"/>
    </source>
</evidence>
<comment type="caution">
    <text evidence="9">The sequence shown here is derived from an EMBL/GenBank/DDBJ whole genome shotgun (WGS) entry which is preliminary data.</text>
</comment>
<dbReference type="Gene3D" id="3.40.47.10">
    <property type="match status" value="1"/>
</dbReference>
<feature type="domain" description="Carrier" evidence="6">
    <location>
        <begin position="19"/>
        <end position="93"/>
    </location>
</feature>
<dbReference type="SUPFAM" id="SSF47336">
    <property type="entry name" value="ACP-like"/>
    <property type="match status" value="3"/>
</dbReference>
<dbReference type="InterPro" id="IPR036291">
    <property type="entry name" value="NAD(P)-bd_dom_sf"/>
</dbReference>
<dbReference type="InterPro" id="IPR057326">
    <property type="entry name" value="KR_dom"/>
</dbReference>
<feature type="region of interest" description="N-terminal hotdog fold" evidence="4">
    <location>
        <begin position="1008"/>
        <end position="1126"/>
    </location>
</feature>
<proteinExistence type="predicted"/>
<dbReference type="Pfam" id="PF14765">
    <property type="entry name" value="PS-DH"/>
    <property type="match status" value="1"/>
</dbReference>
<dbReference type="Pfam" id="PF00550">
    <property type="entry name" value="PP-binding"/>
    <property type="match status" value="2"/>
</dbReference>
<dbReference type="Pfam" id="PF00698">
    <property type="entry name" value="Acyl_transf_1"/>
    <property type="match status" value="1"/>
</dbReference>
<dbReference type="InterPro" id="IPR009081">
    <property type="entry name" value="PP-bd_ACP"/>
</dbReference>
<evidence type="ECO:0000313" key="10">
    <source>
        <dbReference type="Proteomes" id="UP000468735"/>
    </source>
</evidence>
<keyword evidence="1" id="KW-0596">Phosphopantetheine</keyword>